<evidence type="ECO:0000313" key="3">
    <source>
        <dbReference type="Proteomes" id="UP000305778"/>
    </source>
</evidence>
<reference evidence="2 3" key="1">
    <citation type="submission" date="2019-04" db="EMBL/GenBank/DDBJ databases">
        <title>Streptomyces oryziradicis sp. nov., a novel actinomycete isolated from rhizosphere soil of rice (Oryza sativa L.).</title>
        <authorList>
            <person name="Li C."/>
        </authorList>
    </citation>
    <scope>NUCLEOTIDE SEQUENCE [LARGE SCALE GENOMIC DNA]</scope>
    <source>
        <strain evidence="2 3">NEAU-C40</strain>
    </source>
</reference>
<dbReference type="OrthoDB" id="176168at2"/>
<evidence type="ECO:0000256" key="1">
    <source>
        <dbReference type="SAM" id="MobiDB-lite"/>
    </source>
</evidence>
<sequence>MLPANEPVAAAPRWNRPPSSSYPADIAVSVYAAKVPLDASRTVAYITLPTAVTGDQAGTRLHVFDLAVE</sequence>
<dbReference type="RefSeq" id="WP_136727557.1">
    <property type="nucleotide sequence ID" value="NZ_SUMC01000040.1"/>
</dbReference>
<feature type="region of interest" description="Disordered" evidence="1">
    <location>
        <begin position="1"/>
        <end position="20"/>
    </location>
</feature>
<accession>A0A4U0SEZ6</accession>
<evidence type="ECO:0000313" key="2">
    <source>
        <dbReference type="EMBL" id="TKA06311.1"/>
    </source>
</evidence>
<protein>
    <submittedName>
        <fullName evidence="2">Uncharacterized protein</fullName>
    </submittedName>
</protein>
<dbReference type="AlphaFoldDB" id="A0A4U0SEZ6"/>
<proteinExistence type="predicted"/>
<dbReference type="Proteomes" id="UP000305778">
    <property type="component" value="Unassembled WGS sequence"/>
</dbReference>
<organism evidence="2 3">
    <name type="scientific">Actinacidiphila oryziradicis</name>
    <dbReference type="NCBI Taxonomy" id="2571141"/>
    <lineage>
        <taxon>Bacteria</taxon>
        <taxon>Bacillati</taxon>
        <taxon>Actinomycetota</taxon>
        <taxon>Actinomycetes</taxon>
        <taxon>Kitasatosporales</taxon>
        <taxon>Streptomycetaceae</taxon>
        <taxon>Actinacidiphila</taxon>
    </lineage>
</organism>
<dbReference type="EMBL" id="SUMC01000040">
    <property type="protein sequence ID" value="TKA06311.1"/>
    <property type="molecule type" value="Genomic_DNA"/>
</dbReference>
<keyword evidence="3" id="KW-1185">Reference proteome</keyword>
<name>A0A4U0SEZ6_9ACTN</name>
<comment type="caution">
    <text evidence="2">The sequence shown here is derived from an EMBL/GenBank/DDBJ whole genome shotgun (WGS) entry which is preliminary data.</text>
</comment>
<gene>
    <name evidence="2" type="ORF">FCI23_32175</name>
</gene>